<dbReference type="Proteomes" id="UP001515480">
    <property type="component" value="Unassembled WGS sequence"/>
</dbReference>
<evidence type="ECO:0000313" key="10">
    <source>
        <dbReference type="EMBL" id="KAL1515289.1"/>
    </source>
</evidence>
<proteinExistence type="inferred from homology"/>
<evidence type="ECO:0000256" key="7">
    <source>
        <dbReference type="ARBA" id="ARBA00022989"/>
    </source>
</evidence>
<comment type="similarity">
    <text evidence="3">Belongs to the riboflavin transporter family.</text>
</comment>
<feature type="transmembrane region" description="Helical" evidence="9">
    <location>
        <begin position="83"/>
        <end position="103"/>
    </location>
</feature>
<dbReference type="EMBL" id="JBGBPQ010000001">
    <property type="protein sequence ID" value="KAL1530480.1"/>
    <property type="molecule type" value="Genomic_DNA"/>
</dbReference>
<feature type="transmembrane region" description="Helical" evidence="9">
    <location>
        <begin position="248"/>
        <end position="272"/>
    </location>
</feature>
<feature type="transmembrane region" description="Helical" evidence="9">
    <location>
        <begin position="390"/>
        <end position="412"/>
    </location>
</feature>
<dbReference type="GO" id="GO:0005886">
    <property type="term" value="C:plasma membrane"/>
    <property type="evidence" value="ECO:0007669"/>
    <property type="project" value="UniProtKB-SubCell"/>
</dbReference>
<feature type="transmembrane region" description="Helical" evidence="9">
    <location>
        <begin position="348"/>
        <end position="369"/>
    </location>
</feature>
<name>A0AB34K8H8_PRYPA</name>
<sequence>MAPSGEAVEFGAFLLLGMGSQWIVNDALFQNMDIFTSVLPEGLQLPNTAGSLSGAIGTVVVLVLWAVVCAGGLSEAKYTTGSWILISVSPIAAFVAAVAWRALIGRTSIVVWVSLFLSSSVGQASYFIQMPMLAQYFSETALSATLTGSGVGSMTAGGLGLVQAASAAFGPTPFMLIITAVCTLSTASWAFILSRGLGRPRTTGSASKILPPAQPSLCCFFHEEEGRKSRESSPLVLSAEPRLFVPQLLACLAMGSLINITTWGLTFLQFATSSASCSCDPSDRVAQETYDLATALSYVAMPLGGLLSYLVPLYDIRVLSALVVVHTLFYLLQTLAVANVGFMSCSAGARFCVILSNIFLRGIFQYATAMQYRVINRLFEDAPTTRSRASALYGTLTSWATVLMSFLAYGLVTSHAVSCTVSAHAFN</sequence>
<keyword evidence="5" id="KW-1003">Cell membrane</keyword>
<reference evidence="11 12" key="1">
    <citation type="journal article" date="2024" name="Science">
        <title>Giant polyketide synthase enzymes in the biosynthesis of giant marine polyether toxins.</title>
        <authorList>
            <person name="Fallon T.R."/>
            <person name="Shende V.V."/>
            <person name="Wierzbicki I.H."/>
            <person name="Pendleton A.L."/>
            <person name="Watervoot N.F."/>
            <person name="Auber R.P."/>
            <person name="Gonzalez D.J."/>
            <person name="Wisecaver J.H."/>
            <person name="Moore B.S."/>
        </authorList>
    </citation>
    <scope>NUCLEOTIDE SEQUENCE [LARGE SCALE GENOMIC DNA]</scope>
    <source>
        <strain evidence="11 12">12B1</strain>
    </source>
</reference>
<dbReference type="EMBL" id="JBGBPQ010000011">
    <property type="protein sequence ID" value="KAL1515289.1"/>
    <property type="molecule type" value="Genomic_DNA"/>
</dbReference>
<gene>
    <name evidence="11" type="ORF">AB1Y20_001382</name>
    <name evidence="10" type="ORF">AB1Y20_001921</name>
</gene>
<keyword evidence="8 9" id="KW-0472">Membrane</keyword>
<evidence type="ECO:0000256" key="5">
    <source>
        <dbReference type="ARBA" id="ARBA00022475"/>
    </source>
</evidence>
<evidence type="ECO:0000313" key="11">
    <source>
        <dbReference type="EMBL" id="KAL1530480.1"/>
    </source>
</evidence>
<feature type="transmembrane region" description="Helical" evidence="9">
    <location>
        <begin position="49"/>
        <end position="71"/>
    </location>
</feature>
<dbReference type="GO" id="GO:0032217">
    <property type="term" value="F:riboflavin transmembrane transporter activity"/>
    <property type="evidence" value="ECO:0007669"/>
    <property type="project" value="InterPro"/>
</dbReference>
<accession>A0AB34K8H8</accession>
<feature type="transmembrane region" description="Helical" evidence="9">
    <location>
        <begin position="140"/>
        <end position="162"/>
    </location>
</feature>
<evidence type="ECO:0000256" key="1">
    <source>
        <dbReference type="ARBA" id="ARBA00000215"/>
    </source>
</evidence>
<protein>
    <recommendedName>
        <fullName evidence="13">ADP,ATP carrier protein</fullName>
    </recommendedName>
</protein>
<comment type="catalytic activity">
    <reaction evidence="1">
        <text>riboflavin(in) = riboflavin(out)</text>
        <dbReference type="Rhea" id="RHEA:35015"/>
        <dbReference type="ChEBI" id="CHEBI:57986"/>
    </reaction>
</comment>
<evidence type="ECO:0000256" key="4">
    <source>
        <dbReference type="ARBA" id="ARBA00022448"/>
    </source>
</evidence>
<comment type="subcellular location">
    <subcellularLocation>
        <location evidence="2">Cell membrane</location>
        <topology evidence="2">Multi-pass membrane protein</topology>
    </subcellularLocation>
</comment>
<feature type="transmembrane region" description="Helical" evidence="9">
    <location>
        <begin position="174"/>
        <end position="193"/>
    </location>
</feature>
<evidence type="ECO:0000256" key="2">
    <source>
        <dbReference type="ARBA" id="ARBA00004651"/>
    </source>
</evidence>
<evidence type="ECO:0000256" key="8">
    <source>
        <dbReference type="ARBA" id="ARBA00023136"/>
    </source>
</evidence>
<evidence type="ECO:0008006" key="13">
    <source>
        <dbReference type="Google" id="ProtNLM"/>
    </source>
</evidence>
<dbReference type="AlphaFoldDB" id="A0AB34K8H8"/>
<keyword evidence="7 9" id="KW-1133">Transmembrane helix</keyword>
<evidence type="ECO:0000256" key="3">
    <source>
        <dbReference type="ARBA" id="ARBA00006366"/>
    </source>
</evidence>
<dbReference type="InterPro" id="IPR009357">
    <property type="entry name" value="Riboflavin_transptr"/>
</dbReference>
<dbReference type="Pfam" id="PF06237">
    <property type="entry name" value="SLC52_ribofla_tr"/>
    <property type="match status" value="1"/>
</dbReference>
<evidence type="ECO:0000256" key="9">
    <source>
        <dbReference type="SAM" id="Phobius"/>
    </source>
</evidence>
<feature type="transmembrane region" description="Helical" evidence="9">
    <location>
        <begin position="109"/>
        <end position="128"/>
    </location>
</feature>
<keyword evidence="12" id="KW-1185">Reference proteome</keyword>
<comment type="caution">
    <text evidence="11">The sequence shown here is derived from an EMBL/GenBank/DDBJ whole genome shotgun (WGS) entry which is preliminary data.</text>
</comment>
<feature type="transmembrane region" description="Helical" evidence="9">
    <location>
        <begin position="292"/>
        <end position="311"/>
    </location>
</feature>
<organism evidence="11 12">
    <name type="scientific">Prymnesium parvum</name>
    <name type="common">Toxic golden alga</name>
    <dbReference type="NCBI Taxonomy" id="97485"/>
    <lineage>
        <taxon>Eukaryota</taxon>
        <taxon>Haptista</taxon>
        <taxon>Haptophyta</taxon>
        <taxon>Prymnesiophyceae</taxon>
        <taxon>Prymnesiales</taxon>
        <taxon>Prymnesiaceae</taxon>
        <taxon>Prymnesium</taxon>
    </lineage>
</organism>
<keyword evidence="6 9" id="KW-0812">Transmembrane</keyword>
<keyword evidence="4" id="KW-0813">Transport</keyword>
<evidence type="ECO:0000313" key="12">
    <source>
        <dbReference type="Proteomes" id="UP001515480"/>
    </source>
</evidence>
<evidence type="ECO:0000256" key="6">
    <source>
        <dbReference type="ARBA" id="ARBA00022692"/>
    </source>
</evidence>
<feature type="transmembrane region" description="Helical" evidence="9">
    <location>
        <begin position="318"/>
        <end position="342"/>
    </location>
</feature>